<accession>A0A1L8D8E1</accession>
<proteinExistence type="predicted"/>
<dbReference type="SUPFAM" id="SSF57716">
    <property type="entry name" value="Glucocorticoid receptor-like (DNA-binding domain)"/>
    <property type="match status" value="1"/>
</dbReference>
<dbReference type="PANTHER" id="PTHR39942:SF1">
    <property type="entry name" value="BCDNA.LD26519-RELATED"/>
    <property type="match status" value="1"/>
</dbReference>
<keyword evidence="1" id="KW-0479">Metal-binding</keyword>
<feature type="binding site" evidence="1">
    <location>
        <position position="60"/>
    </location>
    <ligand>
        <name>Zn(2+)</name>
        <dbReference type="ChEBI" id="CHEBI:29105"/>
    </ligand>
</feature>
<dbReference type="PROSITE" id="PS51915">
    <property type="entry name" value="ZAD"/>
    <property type="match status" value="1"/>
</dbReference>
<evidence type="ECO:0000256" key="2">
    <source>
        <dbReference type="SAM" id="MobiDB-lite"/>
    </source>
</evidence>
<dbReference type="Pfam" id="PF07776">
    <property type="entry name" value="zf-AD"/>
    <property type="match status" value="1"/>
</dbReference>
<evidence type="ECO:0000256" key="1">
    <source>
        <dbReference type="PROSITE-ProRule" id="PRU01263"/>
    </source>
</evidence>
<name>A0A1L8D8E1_9DIPT</name>
<dbReference type="InterPro" id="IPR012934">
    <property type="entry name" value="Znf_AD"/>
</dbReference>
<feature type="compositionally biased region" description="Polar residues" evidence="2">
    <location>
        <begin position="106"/>
        <end position="122"/>
    </location>
</feature>
<reference evidence="4" key="1">
    <citation type="submission" date="2016-12" db="EMBL/GenBank/DDBJ databases">
        <title>An insight into the sialome and mialome of the sand fly, Nyssomyia neivai.</title>
        <authorList>
            <person name="Sebastian V."/>
            <person name="Goulart T.M."/>
            <person name="Oliveira W."/>
            <person name="Calvo E."/>
            <person name="Oliveira L.F."/>
            <person name="Pinto M.C."/>
            <person name="Rosselino A.M."/>
            <person name="Ribeiro J.M."/>
        </authorList>
    </citation>
    <scope>NUCLEOTIDE SEQUENCE</scope>
</reference>
<feature type="compositionally biased region" description="Acidic residues" evidence="2">
    <location>
        <begin position="132"/>
        <end position="144"/>
    </location>
</feature>
<sequence length="150" mass="16562">MGHMQEARVSGYICRLCSEVSRVVILLYSDVGLKLCLVAKINNFLNINIKPNDQLPKTVCLNCVRQVESTHRFIKKILQNKQILKHGREHSLRRAQMDSIAPDGGQPSTSEAGTSGTVSSLPASVPLPAEGTSEESESDFDLEDLISHRF</sequence>
<feature type="domain" description="ZAD" evidence="3">
    <location>
        <begin position="12"/>
        <end position="87"/>
    </location>
</feature>
<feature type="binding site" evidence="1">
    <location>
        <position position="63"/>
    </location>
    <ligand>
        <name>Zn(2+)</name>
        <dbReference type="ChEBI" id="CHEBI:29105"/>
    </ligand>
</feature>
<keyword evidence="1" id="KW-0862">Zinc</keyword>
<dbReference type="PANTHER" id="PTHR39942">
    <property type="entry name" value="BCDNA.LD26519-RELATED"/>
    <property type="match status" value="1"/>
</dbReference>
<keyword evidence="1" id="KW-0863">Zinc-finger</keyword>
<evidence type="ECO:0000259" key="3">
    <source>
        <dbReference type="PROSITE" id="PS51915"/>
    </source>
</evidence>
<feature type="binding site" evidence="1">
    <location>
        <position position="17"/>
    </location>
    <ligand>
        <name>Zn(2+)</name>
        <dbReference type="ChEBI" id="CHEBI:29105"/>
    </ligand>
</feature>
<dbReference type="EMBL" id="GFDF01011351">
    <property type="protein sequence ID" value="JAV02733.1"/>
    <property type="molecule type" value="Transcribed_RNA"/>
</dbReference>
<dbReference type="GO" id="GO:0008270">
    <property type="term" value="F:zinc ion binding"/>
    <property type="evidence" value="ECO:0007669"/>
    <property type="project" value="UniProtKB-UniRule"/>
</dbReference>
<protein>
    <recommendedName>
        <fullName evidence="3">ZAD domain-containing protein</fullName>
    </recommendedName>
</protein>
<dbReference type="AlphaFoldDB" id="A0A1L8D8E1"/>
<dbReference type="SMART" id="SM00868">
    <property type="entry name" value="zf-AD"/>
    <property type="match status" value="1"/>
</dbReference>
<feature type="region of interest" description="Disordered" evidence="2">
    <location>
        <begin position="88"/>
        <end position="150"/>
    </location>
</feature>
<feature type="binding site" evidence="1">
    <location>
        <position position="14"/>
    </location>
    <ligand>
        <name>Zn(2+)</name>
        <dbReference type="ChEBI" id="CHEBI:29105"/>
    </ligand>
</feature>
<dbReference type="Gene3D" id="3.40.1800.20">
    <property type="match status" value="1"/>
</dbReference>
<evidence type="ECO:0000313" key="4">
    <source>
        <dbReference type="EMBL" id="JAV02733.1"/>
    </source>
</evidence>
<dbReference type="GO" id="GO:0005634">
    <property type="term" value="C:nucleus"/>
    <property type="evidence" value="ECO:0007669"/>
    <property type="project" value="InterPro"/>
</dbReference>
<organism evidence="4">
    <name type="scientific">Nyssomyia neivai</name>
    <dbReference type="NCBI Taxonomy" id="330878"/>
    <lineage>
        <taxon>Eukaryota</taxon>
        <taxon>Metazoa</taxon>
        <taxon>Ecdysozoa</taxon>
        <taxon>Arthropoda</taxon>
        <taxon>Hexapoda</taxon>
        <taxon>Insecta</taxon>
        <taxon>Pterygota</taxon>
        <taxon>Neoptera</taxon>
        <taxon>Endopterygota</taxon>
        <taxon>Diptera</taxon>
        <taxon>Nematocera</taxon>
        <taxon>Psychodoidea</taxon>
        <taxon>Psychodidae</taxon>
        <taxon>Nyssomyia</taxon>
    </lineage>
</organism>